<evidence type="ECO:0000313" key="1">
    <source>
        <dbReference type="EMBL" id="PNX82436.1"/>
    </source>
</evidence>
<name>A0A2K3LV74_TRIPR</name>
<dbReference type="EMBL" id="ASHM01041980">
    <property type="protein sequence ID" value="PNX82436.1"/>
    <property type="molecule type" value="Genomic_DNA"/>
</dbReference>
<reference evidence="1 2" key="1">
    <citation type="journal article" date="2014" name="Am. J. Bot.">
        <title>Genome assembly and annotation for red clover (Trifolium pratense; Fabaceae).</title>
        <authorList>
            <person name="Istvanek J."/>
            <person name="Jaros M."/>
            <person name="Krenek A."/>
            <person name="Repkova J."/>
        </authorList>
    </citation>
    <scope>NUCLEOTIDE SEQUENCE [LARGE SCALE GENOMIC DNA]</scope>
    <source>
        <strain evidence="2">cv. Tatra</strain>
        <tissue evidence="1">Young leaves</tissue>
    </source>
</reference>
<accession>A0A2K3LV74</accession>
<comment type="caution">
    <text evidence="1">The sequence shown here is derived from an EMBL/GenBank/DDBJ whole genome shotgun (WGS) entry which is preliminary data.</text>
</comment>
<reference evidence="1 2" key="2">
    <citation type="journal article" date="2017" name="Front. Plant Sci.">
        <title>Gene Classification and Mining of Molecular Markers Useful in Red Clover (Trifolium pratense) Breeding.</title>
        <authorList>
            <person name="Istvanek J."/>
            <person name="Dluhosova J."/>
            <person name="Dluhos P."/>
            <person name="Patkova L."/>
            <person name="Nedelnik J."/>
            <person name="Repkova J."/>
        </authorList>
    </citation>
    <scope>NUCLEOTIDE SEQUENCE [LARGE SCALE GENOMIC DNA]</scope>
    <source>
        <strain evidence="2">cv. Tatra</strain>
        <tissue evidence="1">Young leaves</tissue>
    </source>
</reference>
<sequence>MTEPNHVEAAAEQPNVITNIHDQGIIPFQNYTLFYSCENSQSRDDEVVCGEEWRKDAAVVMTASGGEGKMKR</sequence>
<dbReference type="AlphaFoldDB" id="A0A2K3LV74"/>
<gene>
    <name evidence="1" type="ORF">L195_g038465</name>
</gene>
<dbReference type="Proteomes" id="UP000236291">
    <property type="component" value="Unassembled WGS sequence"/>
</dbReference>
<evidence type="ECO:0000313" key="2">
    <source>
        <dbReference type="Proteomes" id="UP000236291"/>
    </source>
</evidence>
<protein>
    <submittedName>
        <fullName evidence="1">Uncharacterized protein</fullName>
    </submittedName>
</protein>
<organism evidence="1 2">
    <name type="scientific">Trifolium pratense</name>
    <name type="common">Red clover</name>
    <dbReference type="NCBI Taxonomy" id="57577"/>
    <lineage>
        <taxon>Eukaryota</taxon>
        <taxon>Viridiplantae</taxon>
        <taxon>Streptophyta</taxon>
        <taxon>Embryophyta</taxon>
        <taxon>Tracheophyta</taxon>
        <taxon>Spermatophyta</taxon>
        <taxon>Magnoliopsida</taxon>
        <taxon>eudicotyledons</taxon>
        <taxon>Gunneridae</taxon>
        <taxon>Pentapetalae</taxon>
        <taxon>rosids</taxon>
        <taxon>fabids</taxon>
        <taxon>Fabales</taxon>
        <taxon>Fabaceae</taxon>
        <taxon>Papilionoideae</taxon>
        <taxon>50 kb inversion clade</taxon>
        <taxon>NPAAA clade</taxon>
        <taxon>Hologalegina</taxon>
        <taxon>IRL clade</taxon>
        <taxon>Trifolieae</taxon>
        <taxon>Trifolium</taxon>
    </lineage>
</organism>
<proteinExistence type="predicted"/>